<dbReference type="EMBL" id="CM039438">
    <property type="protein sequence ID" value="KAI4299340.1"/>
    <property type="molecule type" value="Genomic_DNA"/>
</dbReference>
<evidence type="ECO:0000313" key="1">
    <source>
        <dbReference type="EMBL" id="KAI4299340.1"/>
    </source>
</evidence>
<protein>
    <submittedName>
        <fullName evidence="1">Uncharacterized protein</fullName>
    </submittedName>
</protein>
<comment type="caution">
    <text evidence="1">The sequence shown here is derived from an EMBL/GenBank/DDBJ whole genome shotgun (WGS) entry which is preliminary data.</text>
</comment>
<accession>A0ACB9KQ75</accession>
<name>A0ACB9KQ75_BAUVA</name>
<gene>
    <name evidence="1" type="ORF">L6164_032809</name>
</gene>
<sequence length="107" mass="12065">MEPNSYSRLSSDLSEKIKCILRTLLSEGEQNTGKLRFKALNNAATSLHTHPLHWSISLPSCNFHSPRTGERRRGSKPVDGGRVNSFLKRAGKTRRDRLGQRVTHSPQ</sequence>
<organism evidence="1 2">
    <name type="scientific">Bauhinia variegata</name>
    <name type="common">Purple orchid tree</name>
    <name type="synonym">Phanera variegata</name>
    <dbReference type="NCBI Taxonomy" id="167791"/>
    <lineage>
        <taxon>Eukaryota</taxon>
        <taxon>Viridiplantae</taxon>
        <taxon>Streptophyta</taxon>
        <taxon>Embryophyta</taxon>
        <taxon>Tracheophyta</taxon>
        <taxon>Spermatophyta</taxon>
        <taxon>Magnoliopsida</taxon>
        <taxon>eudicotyledons</taxon>
        <taxon>Gunneridae</taxon>
        <taxon>Pentapetalae</taxon>
        <taxon>rosids</taxon>
        <taxon>fabids</taxon>
        <taxon>Fabales</taxon>
        <taxon>Fabaceae</taxon>
        <taxon>Cercidoideae</taxon>
        <taxon>Cercideae</taxon>
        <taxon>Bauhiniinae</taxon>
        <taxon>Bauhinia</taxon>
    </lineage>
</organism>
<keyword evidence="2" id="KW-1185">Reference proteome</keyword>
<proteinExistence type="predicted"/>
<evidence type="ECO:0000313" key="2">
    <source>
        <dbReference type="Proteomes" id="UP000828941"/>
    </source>
</evidence>
<dbReference type="Proteomes" id="UP000828941">
    <property type="component" value="Chromosome 13"/>
</dbReference>
<reference evidence="1 2" key="1">
    <citation type="journal article" date="2022" name="DNA Res.">
        <title>Chromosomal-level genome assembly of the orchid tree Bauhinia variegata (Leguminosae; Cercidoideae) supports the allotetraploid origin hypothesis of Bauhinia.</title>
        <authorList>
            <person name="Zhong Y."/>
            <person name="Chen Y."/>
            <person name="Zheng D."/>
            <person name="Pang J."/>
            <person name="Liu Y."/>
            <person name="Luo S."/>
            <person name="Meng S."/>
            <person name="Qian L."/>
            <person name="Wei D."/>
            <person name="Dai S."/>
            <person name="Zhou R."/>
        </authorList>
    </citation>
    <scope>NUCLEOTIDE SEQUENCE [LARGE SCALE GENOMIC DNA]</scope>
    <source>
        <strain evidence="1">BV-YZ2020</strain>
    </source>
</reference>